<proteinExistence type="predicted"/>
<protein>
    <recommendedName>
        <fullName evidence="4">Secreted protein</fullName>
    </recommendedName>
</protein>
<gene>
    <name evidence="2" type="ORF">niasHT_004426</name>
</gene>
<name>A0ABD2LLZ4_9BILA</name>
<feature type="compositionally biased region" description="Polar residues" evidence="1">
    <location>
        <begin position="105"/>
        <end position="118"/>
    </location>
</feature>
<keyword evidence="3" id="KW-1185">Reference proteome</keyword>
<dbReference type="AlphaFoldDB" id="A0ABD2LLZ4"/>
<accession>A0ABD2LLZ4</accession>
<evidence type="ECO:0000256" key="1">
    <source>
        <dbReference type="SAM" id="MobiDB-lite"/>
    </source>
</evidence>
<feature type="region of interest" description="Disordered" evidence="1">
    <location>
        <begin position="91"/>
        <end position="118"/>
    </location>
</feature>
<sequence length="118" mass="12249">MMAAQRTQPKHVGARRFVSTVKGLATLVAPLLHCCAPFTSSSAQTAAASCGGTVRELWSSPTATRGNGGNRTAISDHQQVITKIEPFNASSLNGTAAMSSPKAVTGNSDNEAQSLFEE</sequence>
<evidence type="ECO:0000313" key="2">
    <source>
        <dbReference type="EMBL" id="KAL3116255.1"/>
    </source>
</evidence>
<organism evidence="2 3">
    <name type="scientific">Heterodera trifolii</name>
    <dbReference type="NCBI Taxonomy" id="157864"/>
    <lineage>
        <taxon>Eukaryota</taxon>
        <taxon>Metazoa</taxon>
        <taxon>Ecdysozoa</taxon>
        <taxon>Nematoda</taxon>
        <taxon>Chromadorea</taxon>
        <taxon>Rhabditida</taxon>
        <taxon>Tylenchina</taxon>
        <taxon>Tylenchomorpha</taxon>
        <taxon>Tylenchoidea</taxon>
        <taxon>Heteroderidae</taxon>
        <taxon>Heteroderinae</taxon>
        <taxon>Heterodera</taxon>
    </lineage>
</organism>
<dbReference type="EMBL" id="JBICBT010000360">
    <property type="protein sequence ID" value="KAL3116255.1"/>
    <property type="molecule type" value="Genomic_DNA"/>
</dbReference>
<evidence type="ECO:0000313" key="3">
    <source>
        <dbReference type="Proteomes" id="UP001620626"/>
    </source>
</evidence>
<reference evidence="2 3" key="1">
    <citation type="submission" date="2024-10" db="EMBL/GenBank/DDBJ databases">
        <authorList>
            <person name="Kim D."/>
        </authorList>
    </citation>
    <scope>NUCLEOTIDE SEQUENCE [LARGE SCALE GENOMIC DNA]</scope>
    <source>
        <strain evidence="2">BH-2024</strain>
    </source>
</reference>
<comment type="caution">
    <text evidence="2">The sequence shown here is derived from an EMBL/GenBank/DDBJ whole genome shotgun (WGS) entry which is preliminary data.</text>
</comment>
<evidence type="ECO:0008006" key="4">
    <source>
        <dbReference type="Google" id="ProtNLM"/>
    </source>
</evidence>
<dbReference type="Proteomes" id="UP001620626">
    <property type="component" value="Unassembled WGS sequence"/>
</dbReference>